<keyword evidence="1" id="KW-0732">Signal</keyword>
<feature type="signal peptide" evidence="1">
    <location>
        <begin position="1"/>
        <end position="37"/>
    </location>
</feature>
<keyword evidence="4" id="KW-1185">Reference proteome</keyword>
<name>A0A6C0U7J0_9GAMM</name>
<evidence type="ECO:0000313" key="4">
    <source>
        <dbReference type="Proteomes" id="UP000477680"/>
    </source>
</evidence>
<dbReference type="AlphaFoldDB" id="A0A6C0U7J0"/>
<dbReference type="PANTHER" id="PTHR39200:SF1">
    <property type="entry name" value="AUTO-TRANSPORTER ADHESIN HEAD GIN DOMAIN-CONTAINING PROTEIN-RELATED"/>
    <property type="match status" value="1"/>
</dbReference>
<dbReference type="EMBL" id="CP048711">
    <property type="protein sequence ID" value="QIB66947.1"/>
    <property type="molecule type" value="Genomic_DNA"/>
</dbReference>
<organism evidence="3 4">
    <name type="scientific">Kineobactrum salinum</name>
    <dbReference type="NCBI Taxonomy" id="2708301"/>
    <lineage>
        <taxon>Bacteria</taxon>
        <taxon>Pseudomonadati</taxon>
        <taxon>Pseudomonadota</taxon>
        <taxon>Gammaproteobacteria</taxon>
        <taxon>Cellvibrionales</taxon>
        <taxon>Halieaceae</taxon>
        <taxon>Kineobactrum</taxon>
    </lineage>
</organism>
<dbReference type="Pfam" id="PF10988">
    <property type="entry name" value="DUF2807"/>
    <property type="match status" value="2"/>
</dbReference>
<accession>A0A6C0U7J0</accession>
<dbReference type="InterPro" id="IPR021255">
    <property type="entry name" value="DUF2807"/>
</dbReference>
<proteinExistence type="predicted"/>
<dbReference type="RefSeq" id="WP_163496377.1">
    <property type="nucleotide sequence ID" value="NZ_CP048711.1"/>
</dbReference>
<evidence type="ECO:0000256" key="1">
    <source>
        <dbReference type="SAM" id="SignalP"/>
    </source>
</evidence>
<reference evidence="3 4" key="1">
    <citation type="submission" date="2020-02" db="EMBL/GenBank/DDBJ databases">
        <title>Genome sequencing for Kineobactrum sp. M2.</title>
        <authorList>
            <person name="Park S.-J."/>
        </authorList>
    </citation>
    <scope>NUCLEOTIDE SEQUENCE [LARGE SCALE GENOMIC DNA]</scope>
    <source>
        <strain evidence="3 4">M2</strain>
    </source>
</reference>
<gene>
    <name evidence="3" type="ORF">G3T16_17675</name>
</gene>
<feature type="domain" description="Putative auto-transporter adhesin head GIN" evidence="2">
    <location>
        <begin position="49"/>
        <end position="209"/>
    </location>
</feature>
<evidence type="ECO:0000259" key="2">
    <source>
        <dbReference type="Pfam" id="PF10988"/>
    </source>
</evidence>
<feature type="domain" description="Putative auto-transporter adhesin head GIN" evidence="2">
    <location>
        <begin position="214"/>
        <end position="271"/>
    </location>
</feature>
<dbReference type="Gene3D" id="2.160.20.120">
    <property type="match status" value="1"/>
</dbReference>
<dbReference type="Proteomes" id="UP000477680">
    <property type="component" value="Chromosome"/>
</dbReference>
<sequence length="288" mass="30908">MKTCFSNKWVLASANSTLTVSLLFFCGALLLSLPTLAATQRVAGLEEVDQVHVYGSVEVEISQGAESELLLRGSDASLQRQPFYVRGNTLVLGRSVEHRNANFSDVKYKLTLPELSRLQLQGSGQVYLRKFVTPRIQVIVDGTGDIRLFDIESEEASFRMSGSGDIQAARVAVEQLRLNLSGSGDIHLGETAAQDTVAVINGSGDISVREPSYCDNVEISIIGSGDVDMRKLDGVSFAVKIVGSGTARIGVAQSLDVSILGSGDTFYRGEPQVSQSVLGSGELHRQPQ</sequence>
<feature type="chain" id="PRO_5025503596" evidence="1">
    <location>
        <begin position="38"/>
        <end position="288"/>
    </location>
</feature>
<protein>
    <submittedName>
        <fullName evidence="3">DUF2807 domain-containing protein</fullName>
    </submittedName>
</protein>
<evidence type="ECO:0000313" key="3">
    <source>
        <dbReference type="EMBL" id="QIB66947.1"/>
    </source>
</evidence>
<dbReference type="PANTHER" id="PTHR39200">
    <property type="entry name" value="HYPOTHETICAL EXPORTED PROTEIN"/>
    <property type="match status" value="1"/>
</dbReference>
<dbReference type="KEGG" id="kim:G3T16_17675"/>